<organism evidence="1 2">
    <name type="scientific">Frondihabitans cladoniiphilus</name>
    <dbReference type="NCBI Taxonomy" id="715785"/>
    <lineage>
        <taxon>Bacteria</taxon>
        <taxon>Bacillati</taxon>
        <taxon>Actinomycetota</taxon>
        <taxon>Actinomycetes</taxon>
        <taxon>Micrococcales</taxon>
        <taxon>Microbacteriaceae</taxon>
        <taxon>Frondihabitans</taxon>
    </lineage>
</organism>
<dbReference type="NCBIfam" id="TIGR01484">
    <property type="entry name" value="HAD-SF-IIB"/>
    <property type="match status" value="1"/>
</dbReference>
<sequence length="294" mass="30927">MSGEPTLDTGASPIVSAAGGSAPVESVVGADSWLIALDIDGTVMTEGGVISDAVIAEVGRLRDAGHQIMIATGRSADLTLPVAARLGLRADYVVCSNGAVTLGRDDTSETGYRSVYIEEFSPREVLTTVAGTLDDAGFAVEDAFGNMFYKGEFPKQAITAVSREVSFDELLDISATRVVVLSPSHSQEDFLEIVETMGLHKVSYNVGWTAWLDIAPFGVTKATALERVRTWLGIPESRVMAVGDGRNDIDMLTWASRAGRGVAMGQAPDDVLEAASEVTGADVDDGLAAVLRTL</sequence>
<gene>
    <name evidence="1" type="ORF">GCM10025780_25980</name>
</gene>
<dbReference type="Proteomes" id="UP001501295">
    <property type="component" value="Unassembled WGS sequence"/>
</dbReference>
<dbReference type="PANTHER" id="PTHR10000:SF8">
    <property type="entry name" value="HAD SUPERFAMILY HYDROLASE-LIKE, TYPE 3"/>
    <property type="match status" value="1"/>
</dbReference>
<evidence type="ECO:0000313" key="2">
    <source>
        <dbReference type="Proteomes" id="UP001501295"/>
    </source>
</evidence>
<dbReference type="Gene3D" id="3.40.50.1000">
    <property type="entry name" value="HAD superfamily/HAD-like"/>
    <property type="match status" value="1"/>
</dbReference>
<dbReference type="RefSeq" id="WP_345376327.1">
    <property type="nucleotide sequence ID" value="NZ_BAABLM010000005.1"/>
</dbReference>
<protein>
    <submittedName>
        <fullName evidence="1">HAD family hydrolase</fullName>
    </submittedName>
</protein>
<dbReference type="EMBL" id="BAABLM010000005">
    <property type="protein sequence ID" value="GAA4679681.1"/>
    <property type="molecule type" value="Genomic_DNA"/>
</dbReference>
<dbReference type="PANTHER" id="PTHR10000">
    <property type="entry name" value="PHOSPHOSERINE PHOSPHATASE"/>
    <property type="match status" value="1"/>
</dbReference>
<keyword evidence="2" id="KW-1185">Reference proteome</keyword>
<dbReference type="InterPro" id="IPR023214">
    <property type="entry name" value="HAD_sf"/>
</dbReference>
<dbReference type="SUPFAM" id="SSF56784">
    <property type="entry name" value="HAD-like"/>
    <property type="match status" value="1"/>
</dbReference>
<evidence type="ECO:0000313" key="1">
    <source>
        <dbReference type="EMBL" id="GAA4679681.1"/>
    </source>
</evidence>
<keyword evidence="1" id="KW-0378">Hydrolase</keyword>
<name>A0ABP8W3C5_9MICO</name>
<proteinExistence type="predicted"/>
<accession>A0ABP8W3C5</accession>
<dbReference type="InterPro" id="IPR036412">
    <property type="entry name" value="HAD-like_sf"/>
</dbReference>
<dbReference type="GO" id="GO:0016787">
    <property type="term" value="F:hydrolase activity"/>
    <property type="evidence" value="ECO:0007669"/>
    <property type="project" value="UniProtKB-KW"/>
</dbReference>
<dbReference type="Gene3D" id="3.30.1240.10">
    <property type="match status" value="1"/>
</dbReference>
<reference evidence="2" key="1">
    <citation type="journal article" date="2019" name="Int. J. Syst. Evol. Microbiol.">
        <title>The Global Catalogue of Microorganisms (GCM) 10K type strain sequencing project: providing services to taxonomists for standard genome sequencing and annotation.</title>
        <authorList>
            <consortium name="The Broad Institute Genomics Platform"/>
            <consortium name="The Broad Institute Genome Sequencing Center for Infectious Disease"/>
            <person name="Wu L."/>
            <person name="Ma J."/>
        </authorList>
    </citation>
    <scope>NUCLEOTIDE SEQUENCE [LARGE SCALE GENOMIC DNA]</scope>
    <source>
        <strain evidence="2">JCM 18956</strain>
    </source>
</reference>
<dbReference type="Pfam" id="PF08282">
    <property type="entry name" value="Hydrolase_3"/>
    <property type="match status" value="1"/>
</dbReference>
<dbReference type="InterPro" id="IPR006379">
    <property type="entry name" value="HAD-SF_hydro_IIB"/>
</dbReference>
<comment type="caution">
    <text evidence="1">The sequence shown here is derived from an EMBL/GenBank/DDBJ whole genome shotgun (WGS) entry which is preliminary data.</text>
</comment>